<sequence length="212" mass="23815">MQRRTVPVWVPVLVVVLTVGQLAVAEWWPGIERFADKAFGARLVAYPVMMLLAPALWWLVVRRRDSSARPPWGAFTLIMLPFLIDVTGNSFNLYDTIVWWDDANHFFNWLLLLSGIGLLIGQRIRPHWAQVLMITGAGAILAICWELGEWYTFIRHGTELDVAYQDTLGDLTLGTLGALCAGLIVMALSRRNEVAQDDRRTAASTDAPRRGL</sequence>
<evidence type="ECO:0000313" key="2">
    <source>
        <dbReference type="EMBL" id="SDS08840.1"/>
    </source>
</evidence>
<accession>A0A1H1PCN0</accession>
<organism evidence="2 3">
    <name type="scientific">Paraoerskovia marina</name>
    <dbReference type="NCBI Taxonomy" id="545619"/>
    <lineage>
        <taxon>Bacteria</taxon>
        <taxon>Bacillati</taxon>
        <taxon>Actinomycetota</taxon>
        <taxon>Actinomycetes</taxon>
        <taxon>Micrococcales</taxon>
        <taxon>Cellulomonadaceae</taxon>
        <taxon>Paraoerskovia</taxon>
    </lineage>
</organism>
<dbReference type="Pfam" id="PF09997">
    <property type="entry name" value="DUF2238"/>
    <property type="match status" value="1"/>
</dbReference>
<dbReference type="EMBL" id="LT629776">
    <property type="protein sequence ID" value="SDS08840.1"/>
    <property type="molecule type" value="Genomic_DNA"/>
</dbReference>
<dbReference type="STRING" id="545619.SAMN04489860_0768"/>
<dbReference type="InterPro" id="IPR014509">
    <property type="entry name" value="YjdF-like"/>
</dbReference>
<reference evidence="2 3" key="1">
    <citation type="submission" date="2016-10" db="EMBL/GenBank/DDBJ databases">
        <authorList>
            <person name="de Groot N.N."/>
        </authorList>
    </citation>
    <scope>NUCLEOTIDE SEQUENCE [LARGE SCALE GENOMIC DNA]</scope>
    <source>
        <strain evidence="2 3">DSM 22126</strain>
    </source>
</reference>
<dbReference type="eggNOG" id="ENOG5031HX4">
    <property type="taxonomic scope" value="Bacteria"/>
</dbReference>
<feature type="transmembrane region" description="Helical" evidence="1">
    <location>
        <begin position="171"/>
        <end position="189"/>
    </location>
</feature>
<dbReference type="RefSeq" id="WP_083371647.1">
    <property type="nucleotide sequence ID" value="NZ_LT629776.1"/>
</dbReference>
<evidence type="ECO:0000313" key="3">
    <source>
        <dbReference type="Proteomes" id="UP000185663"/>
    </source>
</evidence>
<keyword evidence="3" id="KW-1185">Reference proteome</keyword>
<feature type="transmembrane region" description="Helical" evidence="1">
    <location>
        <begin position="131"/>
        <end position="151"/>
    </location>
</feature>
<feature type="transmembrane region" description="Helical" evidence="1">
    <location>
        <begin position="41"/>
        <end position="60"/>
    </location>
</feature>
<dbReference type="AlphaFoldDB" id="A0A1H1PCN0"/>
<keyword evidence="1" id="KW-0812">Transmembrane</keyword>
<keyword evidence="1" id="KW-0472">Membrane</keyword>
<name>A0A1H1PCN0_9CELL</name>
<dbReference type="Proteomes" id="UP000185663">
    <property type="component" value="Chromosome I"/>
</dbReference>
<evidence type="ECO:0000256" key="1">
    <source>
        <dbReference type="SAM" id="Phobius"/>
    </source>
</evidence>
<feature type="transmembrane region" description="Helical" evidence="1">
    <location>
        <begin position="106"/>
        <end position="124"/>
    </location>
</feature>
<protein>
    <submittedName>
        <fullName evidence="2">Uncharacterized protein</fullName>
    </submittedName>
</protein>
<feature type="transmembrane region" description="Helical" evidence="1">
    <location>
        <begin position="72"/>
        <end position="94"/>
    </location>
</feature>
<proteinExistence type="predicted"/>
<keyword evidence="1" id="KW-1133">Transmembrane helix</keyword>
<gene>
    <name evidence="2" type="ORF">SAMN04489860_0768</name>
</gene>